<dbReference type="Gene3D" id="1.20.120.530">
    <property type="entry name" value="GntR ligand-binding domain-like"/>
    <property type="match status" value="1"/>
</dbReference>
<dbReference type="RefSeq" id="WP_218871277.1">
    <property type="nucleotide sequence ID" value="NZ_JACCBU010000001.1"/>
</dbReference>
<dbReference type="InterPro" id="IPR008920">
    <property type="entry name" value="TF_FadR/GntR_C"/>
</dbReference>
<keyword evidence="1" id="KW-0805">Transcription regulation</keyword>
<evidence type="ECO:0000259" key="4">
    <source>
        <dbReference type="PROSITE" id="PS50949"/>
    </source>
</evidence>
<accession>A0A7Y9I735</accession>
<dbReference type="Pfam" id="PF00392">
    <property type="entry name" value="GntR"/>
    <property type="match status" value="1"/>
</dbReference>
<dbReference type="SUPFAM" id="SSF46785">
    <property type="entry name" value="Winged helix' DNA-binding domain"/>
    <property type="match status" value="1"/>
</dbReference>
<dbReference type="InterPro" id="IPR036388">
    <property type="entry name" value="WH-like_DNA-bd_sf"/>
</dbReference>
<proteinExistence type="predicted"/>
<dbReference type="GO" id="GO:0003700">
    <property type="term" value="F:DNA-binding transcription factor activity"/>
    <property type="evidence" value="ECO:0007669"/>
    <property type="project" value="InterPro"/>
</dbReference>
<dbReference type="Pfam" id="PF07729">
    <property type="entry name" value="FCD"/>
    <property type="match status" value="1"/>
</dbReference>
<dbReference type="EMBL" id="JACCBU010000001">
    <property type="protein sequence ID" value="NYE71260.1"/>
    <property type="molecule type" value="Genomic_DNA"/>
</dbReference>
<dbReference type="CDD" id="cd07377">
    <property type="entry name" value="WHTH_GntR"/>
    <property type="match status" value="1"/>
</dbReference>
<dbReference type="PANTHER" id="PTHR43537">
    <property type="entry name" value="TRANSCRIPTIONAL REGULATOR, GNTR FAMILY"/>
    <property type="match status" value="1"/>
</dbReference>
<name>A0A7Y9I735_9ACTN</name>
<dbReference type="SMART" id="SM00895">
    <property type="entry name" value="FCD"/>
    <property type="match status" value="1"/>
</dbReference>
<dbReference type="PANTHER" id="PTHR43537:SF5">
    <property type="entry name" value="UXU OPERON TRANSCRIPTIONAL REGULATOR"/>
    <property type="match status" value="1"/>
</dbReference>
<feature type="domain" description="HTH gntR-type" evidence="4">
    <location>
        <begin position="18"/>
        <end position="86"/>
    </location>
</feature>
<keyword evidence="2 5" id="KW-0238">DNA-binding</keyword>
<keyword evidence="6" id="KW-1185">Reference proteome</keyword>
<evidence type="ECO:0000256" key="3">
    <source>
        <dbReference type="ARBA" id="ARBA00023163"/>
    </source>
</evidence>
<dbReference type="PROSITE" id="PS50949">
    <property type="entry name" value="HTH_GNTR"/>
    <property type="match status" value="1"/>
</dbReference>
<dbReference type="InterPro" id="IPR000524">
    <property type="entry name" value="Tscrpt_reg_HTH_GntR"/>
</dbReference>
<dbReference type="SUPFAM" id="SSF48008">
    <property type="entry name" value="GntR ligand-binding domain-like"/>
    <property type="match status" value="1"/>
</dbReference>
<dbReference type="PRINTS" id="PR00035">
    <property type="entry name" value="HTHGNTR"/>
</dbReference>
<evidence type="ECO:0000313" key="5">
    <source>
        <dbReference type="EMBL" id="NYE71260.1"/>
    </source>
</evidence>
<dbReference type="Gene3D" id="1.10.10.10">
    <property type="entry name" value="Winged helix-like DNA-binding domain superfamily/Winged helix DNA-binding domain"/>
    <property type="match status" value="1"/>
</dbReference>
<protein>
    <submittedName>
        <fullName evidence="5">DNA-binding FadR family transcriptional regulator</fullName>
    </submittedName>
</protein>
<dbReference type="GO" id="GO:0003677">
    <property type="term" value="F:DNA binding"/>
    <property type="evidence" value="ECO:0007669"/>
    <property type="project" value="UniProtKB-KW"/>
</dbReference>
<dbReference type="AlphaFoldDB" id="A0A7Y9I735"/>
<dbReference type="Proteomes" id="UP000569914">
    <property type="component" value="Unassembled WGS sequence"/>
</dbReference>
<dbReference type="InterPro" id="IPR036390">
    <property type="entry name" value="WH_DNA-bd_sf"/>
</dbReference>
<reference evidence="5 6" key="1">
    <citation type="submission" date="2020-07" db="EMBL/GenBank/DDBJ databases">
        <title>Sequencing the genomes of 1000 actinobacteria strains.</title>
        <authorList>
            <person name="Klenk H.-P."/>
        </authorList>
    </citation>
    <scope>NUCLEOTIDE SEQUENCE [LARGE SCALE GENOMIC DNA]</scope>
    <source>
        <strain evidence="5 6">DSM 22083</strain>
    </source>
</reference>
<gene>
    <name evidence="5" type="ORF">BKA15_002589</name>
</gene>
<dbReference type="InterPro" id="IPR011711">
    <property type="entry name" value="GntR_C"/>
</dbReference>
<dbReference type="SMART" id="SM00345">
    <property type="entry name" value="HTH_GNTR"/>
    <property type="match status" value="1"/>
</dbReference>
<evidence type="ECO:0000256" key="2">
    <source>
        <dbReference type="ARBA" id="ARBA00023125"/>
    </source>
</evidence>
<sequence length="235" mass="26155">MADREARGATFRRLGTAAPLHQTVQEEIRNFIVANRLGPGDPIKPEAELAREFGVSRNSVREAVKALESTGVLETRRGSGVYVRDFSFAPLLDHLPYGLMHGGRALRELVALRKALESAMIGDAMAAMKPETEQAMREVLAEMSRLAEAGQSFADQDREFHRLLFRDLGNAMLLQLFDLFWMAYNRAAPAMPGREPAEVCQNHVAILDAVVAGDLRQAQQAVQQHYTGIEDRLRD</sequence>
<evidence type="ECO:0000256" key="1">
    <source>
        <dbReference type="ARBA" id="ARBA00023015"/>
    </source>
</evidence>
<comment type="caution">
    <text evidence="5">The sequence shown here is derived from an EMBL/GenBank/DDBJ whole genome shotgun (WGS) entry which is preliminary data.</text>
</comment>
<organism evidence="5 6">
    <name type="scientific">Microlunatus parietis</name>
    <dbReference type="NCBI Taxonomy" id="682979"/>
    <lineage>
        <taxon>Bacteria</taxon>
        <taxon>Bacillati</taxon>
        <taxon>Actinomycetota</taxon>
        <taxon>Actinomycetes</taxon>
        <taxon>Propionibacteriales</taxon>
        <taxon>Propionibacteriaceae</taxon>
        <taxon>Microlunatus</taxon>
    </lineage>
</organism>
<keyword evidence="3" id="KW-0804">Transcription</keyword>
<evidence type="ECO:0000313" key="6">
    <source>
        <dbReference type="Proteomes" id="UP000569914"/>
    </source>
</evidence>